<accession>A0A2L2TW46</accession>
<dbReference type="AlphaFoldDB" id="A0A2L2TW46"/>
<keyword evidence="5" id="KW-1185">Reference proteome</keyword>
<reference evidence="5" key="1">
    <citation type="submission" date="2014-10" db="EMBL/GenBank/DDBJ databases">
        <authorList>
            <person name="King R."/>
        </authorList>
    </citation>
    <scope>NUCLEOTIDE SEQUENCE [LARGE SCALE GENOMIC DNA]</scope>
    <source>
        <strain evidence="5">A3/5</strain>
    </source>
</reference>
<keyword evidence="1" id="KW-0677">Repeat</keyword>
<keyword evidence="2 3" id="KW-0040">ANK repeat</keyword>
<protein>
    <submittedName>
        <fullName evidence="4">Uncharacterized protein</fullName>
    </submittedName>
</protein>
<dbReference type="SMART" id="SM00248">
    <property type="entry name" value="ANK"/>
    <property type="match status" value="5"/>
</dbReference>
<evidence type="ECO:0000256" key="3">
    <source>
        <dbReference type="PROSITE-ProRule" id="PRU00023"/>
    </source>
</evidence>
<dbReference type="Proteomes" id="UP000245910">
    <property type="component" value="Chromosome I"/>
</dbReference>
<dbReference type="PROSITE" id="PS50297">
    <property type="entry name" value="ANK_REP_REGION"/>
    <property type="match status" value="2"/>
</dbReference>
<evidence type="ECO:0000256" key="2">
    <source>
        <dbReference type="ARBA" id="ARBA00023043"/>
    </source>
</evidence>
<dbReference type="PANTHER" id="PTHR24198">
    <property type="entry name" value="ANKYRIN REPEAT AND PROTEIN KINASE DOMAIN-CONTAINING PROTEIN"/>
    <property type="match status" value="1"/>
</dbReference>
<dbReference type="GeneID" id="37254015"/>
<dbReference type="EMBL" id="LN649229">
    <property type="protein sequence ID" value="CEI65860.1"/>
    <property type="molecule type" value="Genomic_DNA"/>
</dbReference>
<dbReference type="RefSeq" id="XP_025589579.1">
    <property type="nucleotide sequence ID" value="XM_025730456.1"/>
</dbReference>
<feature type="repeat" description="ANK" evidence="3">
    <location>
        <begin position="193"/>
        <end position="219"/>
    </location>
</feature>
<evidence type="ECO:0000313" key="5">
    <source>
        <dbReference type="Proteomes" id="UP000245910"/>
    </source>
</evidence>
<dbReference type="PROSITE" id="PS50088">
    <property type="entry name" value="ANK_REPEAT"/>
    <property type="match status" value="2"/>
</dbReference>
<dbReference type="PANTHER" id="PTHR24198:SF165">
    <property type="entry name" value="ANKYRIN REPEAT-CONTAINING PROTEIN-RELATED"/>
    <property type="match status" value="1"/>
</dbReference>
<proteinExistence type="predicted"/>
<dbReference type="InterPro" id="IPR036770">
    <property type="entry name" value="Ankyrin_rpt-contain_sf"/>
</dbReference>
<evidence type="ECO:0000313" key="4">
    <source>
        <dbReference type="EMBL" id="CEI65860.1"/>
    </source>
</evidence>
<dbReference type="Gene3D" id="1.25.40.20">
    <property type="entry name" value="Ankyrin repeat-containing domain"/>
    <property type="match status" value="2"/>
</dbReference>
<dbReference type="InterPro" id="IPR002110">
    <property type="entry name" value="Ankyrin_rpt"/>
</dbReference>
<dbReference type="SUPFAM" id="SSF48403">
    <property type="entry name" value="Ankyrin repeat"/>
    <property type="match status" value="1"/>
</dbReference>
<sequence>MSVHTYTVINMPRTFLRIPPEIISSIVDNMLKMNHECEKPAPWFWADTEPEPYFNPLQRYKDALSLARTCKTLYNLLIKQIYRTDVRNNESSALLRSVKLCSLEGVRRSLDAGADIDIRDPLESDQTTAIHWASYLGHKNIVSLLLERGDDVNRRVRVEVGAFSCDIVEVNVEASIICLEGVQEEVTRWTLEHGANPLYFAILGGDWDTIQLLIHAGAEFVTHTGCGVHALHQAASHGDAGLVESLLEHESVVANLNTILDNRGATALHYLNHIDDDEAENCKIIRKLVEHGHQVSTTDGYDALPIEEAISKRSNMITAEFIRNGSLIPVELRFHIFGDNYLETIKALAEAKHRGFPLRFHRANPPMVTTFLARIRTYHHFYKLVYQTGQVPGPMNSYDPDQWEVFWASRPFV</sequence>
<organism evidence="4 5">
    <name type="scientific">Fusarium venenatum</name>
    <dbReference type="NCBI Taxonomy" id="56646"/>
    <lineage>
        <taxon>Eukaryota</taxon>
        <taxon>Fungi</taxon>
        <taxon>Dikarya</taxon>
        <taxon>Ascomycota</taxon>
        <taxon>Pezizomycotina</taxon>
        <taxon>Sordariomycetes</taxon>
        <taxon>Hypocreomycetidae</taxon>
        <taxon>Hypocreales</taxon>
        <taxon>Nectriaceae</taxon>
        <taxon>Fusarium</taxon>
    </lineage>
</organism>
<evidence type="ECO:0000256" key="1">
    <source>
        <dbReference type="ARBA" id="ARBA00022737"/>
    </source>
</evidence>
<dbReference type="STRING" id="56646.A0A2L2TW46"/>
<name>A0A2L2TW46_9HYPO</name>
<dbReference type="KEGG" id="fvn:FVRRES_02372"/>
<feature type="repeat" description="ANK" evidence="3">
    <location>
        <begin position="125"/>
        <end position="157"/>
    </location>
</feature>
<dbReference type="Pfam" id="PF12796">
    <property type="entry name" value="Ank_2"/>
    <property type="match status" value="2"/>
</dbReference>